<name>A0A6B0GM33_9EURY</name>
<reference evidence="2 3" key="1">
    <citation type="submission" date="2019-12" db="EMBL/GenBank/DDBJ databases">
        <title>Halocatena pleomorpha gen. nov. sp. nov., an extremely halophilic archaeon of family Halobacteriaceae isolated from saltpan soil.</title>
        <authorList>
            <person name="Pal Y."/>
            <person name="Verma A."/>
            <person name="Krishnamurthi S."/>
            <person name="Kumar P."/>
        </authorList>
    </citation>
    <scope>NUCLEOTIDE SEQUENCE [LARGE SCALE GENOMIC DNA]</scope>
    <source>
        <strain evidence="2 3">JCM 16495</strain>
    </source>
</reference>
<organism evidence="2 3">
    <name type="scientific">Halomarina oriensis</name>
    <dbReference type="NCBI Taxonomy" id="671145"/>
    <lineage>
        <taxon>Archaea</taxon>
        <taxon>Methanobacteriati</taxon>
        <taxon>Methanobacteriota</taxon>
        <taxon>Stenosarchaea group</taxon>
        <taxon>Halobacteria</taxon>
        <taxon>Halobacteriales</taxon>
        <taxon>Natronomonadaceae</taxon>
        <taxon>Halomarina</taxon>
    </lineage>
</organism>
<evidence type="ECO:0000313" key="2">
    <source>
        <dbReference type="EMBL" id="MWG35912.1"/>
    </source>
</evidence>
<evidence type="ECO:0000256" key="1">
    <source>
        <dbReference type="SAM" id="MobiDB-lite"/>
    </source>
</evidence>
<dbReference type="RefSeq" id="WP_158205581.1">
    <property type="nucleotide sequence ID" value="NZ_WSZK01000028.1"/>
</dbReference>
<feature type="compositionally biased region" description="Basic and acidic residues" evidence="1">
    <location>
        <begin position="103"/>
        <end position="115"/>
    </location>
</feature>
<feature type="compositionally biased region" description="Basic and acidic residues" evidence="1">
    <location>
        <begin position="57"/>
        <end position="85"/>
    </location>
</feature>
<protein>
    <submittedName>
        <fullName evidence="2">Uncharacterized protein</fullName>
    </submittedName>
</protein>
<sequence length="115" mass="12254">MAVDGPVPIVTAGDCACGGAFLVTADNDRSPLVDTVEVPCSNPACDWTKTVSQRGVDSARERALAERTDRPDDGGRTDDRTHDGSDATDATQNMNPRTQPQSTDHDQPAETEAQR</sequence>
<comment type="caution">
    <text evidence="2">The sequence shown here is derived from an EMBL/GenBank/DDBJ whole genome shotgun (WGS) entry which is preliminary data.</text>
</comment>
<feature type="region of interest" description="Disordered" evidence="1">
    <location>
        <begin position="38"/>
        <end position="115"/>
    </location>
</feature>
<evidence type="ECO:0000313" key="3">
    <source>
        <dbReference type="Proteomes" id="UP000451471"/>
    </source>
</evidence>
<accession>A0A6B0GM33</accession>
<dbReference type="EMBL" id="WSZK01000028">
    <property type="protein sequence ID" value="MWG35912.1"/>
    <property type="molecule type" value="Genomic_DNA"/>
</dbReference>
<proteinExistence type="predicted"/>
<gene>
    <name evidence="2" type="ORF">GQS65_15710</name>
</gene>
<feature type="compositionally biased region" description="Polar residues" evidence="1">
    <location>
        <begin position="88"/>
        <end position="102"/>
    </location>
</feature>
<dbReference type="AlphaFoldDB" id="A0A6B0GM33"/>
<dbReference type="Proteomes" id="UP000451471">
    <property type="component" value="Unassembled WGS sequence"/>
</dbReference>
<keyword evidence="3" id="KW-1185">Reference proteome</keyword>